<protein>
    <recommendedName>
        <fullName evidence="4">DUF3040 domain-containing protein</fullName>
    </recommendedName>
</protein>
<keyword evidence="1" id="KW-1133">Transmembrane helix</keyword>
<sequence>MMPEPPRPDSEAELDRLLLSEFAASDDRLADLAQDDFVERLILTIERRRKRKAALQDVAMVAACLASATIALLLLPRALRGLEGAKEGFLNAARQDLSLIAGPDGVYATVLVIVALLIVATRSALAR</sequence>
<accession>A0ABT5JNV6</accession>
<dbReference type="EMBL" id="JAQQXQ010000005">
    <property type="protein sequence ID" value="MDC8754460.1"/>
    <property type="molecule type" value="Genomic_DNA"/>
</dbReference>
<evidence type="ECO:0000313" key="3">
    <source>
        <dbReference type="Proteomes" id="UP001216558"/>
    </source>
</evidence>
<keyword evidence="3" id="KW-1185">Reference proteome</keyword>
<dbReference type="Proteomes" id="UP001216558">
    <property type="component" value="Unassembled WGS sequence"/>
</dbReference>
<feature type="transmembrane region" description="Helical" evidence="1">
    <location>
        <begin position="106"/>
        <end position="125"/>
    </location>
</feature>
<dbReference type="RefSeq" id="WP_273677440.1">
    <property type="nucleotide sequence ID" value="NZ_JAQQXQ010000005.1"/>
</dbReference>
<evidence type="ECO:0000313" key="2">
    <source>
        <dbReference type="EMBL" id="MDC8754460.1"/>
    </source>
</evidence>
<feature type="transmembrane region" description="Helical" evidence="1">
    <location>
        <begin position="58"/>
        <end position="79"/>
    </location>
</feature>
<name>A0ABT5JNV6_9SPHN</name>
<organism evidence="2 3">
    <name type="scientific">Erythrobacter fulvus</name>
    <dbReference type="NCBI Taxonomy" id="2987523"/>
    <lineage>
        <taxon>Bacteria</taxon>
        <taxon>Pseudomonadati</taxon>
        <taxon>Pseudomonadota</taxon>
        <taxon>Alphaproteobacteria</taxon>
        <taxon>Sphingomonadales</taxon>
        <taxon>Erythrobacteraceae</taxon>
        <taxon>Erythrobacter/Porphyrobacter group</taxon>
        <taxon>Erythrobacter</taxon>
    </lineage>
</organism>
<proteinExistence type="predicted"/>
<comment type="caution">
    <text evidence="2">The sequence shown here is derived from an EMBL/GenBank/DDBJ whole genome shotgun (WGS) entry which is preliminary data.</text>
</comment>
<gene>
    <name evidence="2" type="ORF">OIK40_07390</name>
</gene>
<reference evidence="2 3" key="1">
    <citation type="submission" date="2022-10" db="EMBL/GenBank/DDBJ databases">
        <title>Erythrobacter sp. sf7 Genome sequencing.</title>
        <authorList>
            <person name="Park S."/>
        </authorList>
    </citation>
    <scope>NUCLEOTIDE SEQUENCE [LARGE SCALE GENOMIC DNA]</scope>
    <source>
        <strain evidence="3">sf7</strain>
    </source>
</reference>
<keyword evidence="1" id="KW-0812">Transmembrane</keyword>
<evidence type="ECO:0008006" key="4">
    <source>
        <dbReference type="Google" id="ProtNLM"/>
    </source>
</evidence>
<evidence type="ECO:0000256" key="1">
    <source>
        <dbReference type="SAM" id="Phobius"/>
    </source>
</evidence>
<keyword evidence="1" id="KW-0472">Membrane</keyword>